<evidence type="ECO:0000256" key="1">
    <source>
        <dbReference type="ARBA" id="ARBA00004613"/>
    </source>
</evidence>
<comment type="subcellular location">
    <subcellularLocation>
        <location evidence="1">Secreted</location>
    </subcellularLocation>
</comment>
<dbReference type="InterPro" id="IPR024079">
    <property type="entry name" value="MetalloPept_cat_dom_sf"/>
</dbReference>
<evidence type="ECO:0000313" key="5">
    <source>
        <dbReference type="Proteomes" id="UP000011747"/>
    </source>
</evidence>
<protein>
    <recommendedName>
        <fullName evidence="3">ATLF-like domain-containing protein</fullName>
    </recommendedName>
</protein>
<keyword evidence="2" id="KW-0964">Secreted</keyword>
<reference evidence="4 5" key="1">
    <citation type="submission" date="2011-09" db="EMBL/GenBank/DDBJ databases">
        <title>The Genome Sequence of Bacillus smithii 7_3_47FAA.</title>
        <authorList>
            <consortium name="The Broad Institute Genome Sequencing Platform"/>
            <person name="Earl A."/>
            <person name="Ward D."/>
            <person name="Feldgarden M."/>
            <person name="Gevers D."/>
            <person name="Daigneault M."/>
            <person name="Strauss J."/>
            <person name="Allen-Vercoe E."/>
            <person name="Young S.K."/>
            <person name="Zeng Q."/>
            <person name="Gargeya S."/>
            <person name="Fitzgerald M."/>
            <person name="Haas B."/>
            <person name="Abouelleil A."/>
            <person name="Alvarado L."/>
            <person name="Arachchi H.M."/>
            <person name="Berlin A."/>
            <person name="Brown A."/>
            <person name="Chapman S.B."/>
            <person name="Chen Z."/>
            <person name="Dunbar C."/>
            <person name="Freedman E."/>
            <person name="Gearin G."/>
            <person name="Goldberg J."/>
            <person name="Griggs A."/>
            <person name="Gujja S."/>
            <person name="Heiman D."/>
            <person name="Howarth C."/>
            <person name="Larson L."/>
            <person name="Lui A."/>
            <person name="MacDonald P.J.P."/>
            <person name="Montmayeur A."/>
            <person name="Murphy C."/>
            <person name="Neiman D."/>
            <person name="Pearson M."/>
            <person name="Priest M."/>
            <person name="Roberts A."/>
            <person name="Saif S."/>
            <person name="Shea T."/>
            <person name="Shenoy N."/>
            <person name="Sisk P."/>
            <person name="Stolte C."/>
            <person name="Sykes S."/>
            <person name="Wortman J."/>
            <person name="Nusbaum C."/>
            <person name="Birren B."/>
        </authorList>
    </citation>
    <scope>NUCLEOTIDE SEQUENCE [LARGE SCALE GENOMIC DNA]</scope>
    <source>
        <strain evidence="4 5">7_3_47FAA</strain>
    </source>
</reference>
<comment type="caution">
    <text evidence="4">The sequence shown here is derived from an EMBL/GenBank/DDBJ whole genome shotgun (WGS) entry which is preliminary data.</text>
</comment>
<dbReference type="InterPro" id="IPR047568">
    <property type="entry name" value="ATLF-like_dom"/>
</dbReference>
<evidence type="ECO:0000256" key="2">
    <source>
        <dbReference type="ARBA" id="ARBA00022525"/>
    </source>
</evidence>
<dbReference type="SUPFAM" id="SSF55486">
    <property type="entry name" value="Metalloproteases ('zincins'), catalytic domain"/>
    <property type="match status" value="1"/>
</dbReference>
<dbReference type="HOGENOM" id="CLU_2153300_0_0_9"/>
<dbReference type="GO" id="GO:0005576">
    <property type="term" value="C:extracellular region"/>
    <property type="evidence" value="ECO:0007669"/>
    <property type="project" value="UniProtKB-SubCell"/>
</dbReference>
<organism evidence="4 5">
    <name type="scientific">Bacillus smithii 7_3_47FAA</name>
    <dbReference type="NCBI Taxonomy" id="665952"/>
    <lineage>
        <taxon>Bacteria</taxon>
        <taxon>Bacillati</taxon>
        <taxon>Bacillota</taxon>
        <taxon>Bacilli</taxon>
        <taxon>Bacillales</taxon>
        <taxon>Bacillaceae</taxon>
        <taxon>Bacillus</taxon>
    </lineage>
</organism>
<dbReference type="EMBL" id="ACWF01000147">
    <property type="protein sequence ID" value="EHL74600.1"/>
    <property type="molecule type" value="Genomic_DNA"/>
</dbReference>
<gene>
    <name evidence="4" type="ORF">HMPREF1015_00002</name>
</gene>
<dbReference type="PROSITE" id="PS51995">
    <property type="entry name" value="ATLF"/>
    <property type="match status" value="1"/>
</dbReference>
<dbReference type="GO" id="GO:0008237">
    <property type="term" value="F:metallopeptidase activity"/>
    <property type="evidence" value="ECO:0007669"/>
    <property type="project" value="InterPro"/>
</dbReference>
<keyword evidence="5" id="KW-1185">Reference proteome</keyword>
<evidence type="ECO:0000259" key="3">
    <source>
        <dbReference type="PROSITE" id="PS51995"/>
    </source>
</evidence>
<evidence type="ECO:0000313" key="4">
    <source>
        <dbReference type="EMBL" id="EHL74600.1"/>
    </source>
</evidence>
<dbReference type="AlphaFoldDB" id="G9QNY5"/>
<sequence length="111" mass="13091">MLAKIGCSEKGKGHGSVSLELHELGHSVDRYIYNDPFGDLRFRAVWKKEAPVLFPHQSYFIDYQEEYFAETFAMYYLNSQTKAYLRQHAPETYQYFVDMEKSHFYVADISV</sequence>
<dbReference type="Proteomes" id="UP000011747">
    <property type="component" value="Unassembled WGS sequence"/>
</dbReference>
<dbReference type="InterPro" id="IPR014781">
    <property type="entry name" value="Anthrax_toxin_lethal/edema_N/C"/>
</dbReference>
<dbReference type="Gene3D" id="3.40.390.10">
    <property type="entry name" value="Collagenase (Catalytic Domain)"/>
    <property type="match status" value="1"/>
</dbReference>
<name>G9QNY5_9BACI</name>
<dbReference type="Pfam" id="PF07737">
    <property type="entry name" value="ATLF"/>
    <property type="match status" value="1"/>
</dbReference>
<accession>G9QNY5</accession>
<feature type="domain" description="ATLF-like" evidence="3">
    <location>
        <begin position="1"/>
        <end position="101"/>
    </location>
</feature>
<proteinExistence type="predicted"/>
<dbReference type="PATRIC" id="fig|665952.3.peg.2857"/>